<dbReference type="Gene3D" id="1.20.5.170">
    <property type="match status" value="1"/>
</dbReference>
<feature type="domain" description="BZIP" evidence="4">
    <location>
        <begin position="62"/>
        <end position="76"/>
    </location>
</feature>
<feature type="region of interest" description="Disordered" evidence="3">
    <location>
        <begin position="416"/>
        <end position="437"/>
    </location>
</feature>
<dbReference type="GO" id="GO:0001228">
    <property type="term" value="F:DNA-binding transcription activator activity, RNA polymerase II-specific"/>
    <property type="evidence" value="ECO:0007669"/>
    <property type="project" value="TreeGrafter"/>
</dbReference>
<feature type="region of interest" description="Disordered" evidence="3">
    <location>
        <begin position="493"/>
        <end position="520"/>
    </location>
</feature>
<dbReference type="EMBL" id="KN882048">
    <property type="protein sequence ID" value="KIY45494.1"/>
    <property type="molecule type" value="Genomic_DNA"/>
</dbReference>
<evidence type="ECO:0000259" key="4">
    <source>
        <dbReference type="PROSITE" id="PS00036"/>
    </source>
</evidence>
<keyword evidence="2" id="KW-0539">Nucleus</keyword>
<dbReference type="InterPro" id="IPR018287">
    <property type="entry name" value="Hap4_TF_heteromerisation"/>
</dbReference>
<feature type="compositionally biased region" description="Polar residues" evidence="3">
    <location>
        <begin position="47"/>
        <end position="57"/>
    </location>
</feature>
<dbReference type="InterPro" id="IPR004827">
    <property type="entry name" value="bZIP"/>
</dbReference>
<gene>
    <name evidence="5" type="ORF">FISHEDRAFT_76673</name>
</gene>
<dbReference type="SUPFAM" id="SSF57959">
    <property type="entry name" value="Leucine zipper domain"/>
    <property type="match status" value="1"/>
</dbReference>
<dbReference type="PANTHER" id="PTHR40621">
    <property type="entry name" value="TRANSCRIPTION FACTOR KAPC-RELATED"/>
    <property type="match status" value="1"/>
</dbReference>
<comment type="subcellular location">
    <subcellularLocation>
        <location evidence="1">Nucleus</location>
    </subcellularLocation>
</comment>
<evidence type="ECO:0000313" key="6">
    <source>
        <dbReference type="Proteomes" id="UP000054144"/>
    </source>
</evidence>
<sequence>MSAAAIASTSSATTGSTSASLWAAASKEWVIPSKPKPGRKPKKDQPAQPTGDQPSQSDTKERRVQNRAAQRAFRERKQSQLADLQARIRQYEHGEIQRSVALQEIAKRLKEENENLRRENTTLLGRVAELEARLQSQIVVQHSPPDKPEKKRHREATSANARKKQRTRPADASSQRSSSVAMSPSVSTSCNVGQPIITPFSYTSTASPPSLVSSDTAGTPFSSFDDAADELADNLGNKSSNHLNNSDEFKFDCGFCNDDMPCVCREIAMHSELLPEPLIVMDSASVPRPTYLRQPSTFLSTPPTEKQSILDNLPPYQPAVPLPKLSSRNANQARFIFPIFPAESSAAAVSASPKSSSSTSQPMCSGDPSNCMACAGDTFGRAFCAALRECAGTVPPCDDCPGTDAYCRNGGNSPRNADAAKATVRGPASSTAEPATIEPALDPNSACCIGDTNLCVCSGLAESSAPSPTAQGALPDVVGSSVIRAAPSAIAASSLSSSRPSAAPPRVISQPSTSSHTDNTWMPTNEAWHQIKAHPNVEFADLAMLADVVARRSKCTGPTVVIEPPLGATTPERVASPLRPSTCHEDPKPGISSSESDPRQETAKVMPPFRSQQPPDSERPRLVPQEVLRACGRRGIREVEVAAVRDALRLLDAKFA</sequence>
<dbReference type="Pfam" id="PF10297">
    <property type="entry name" value="Hap4_Hap_bind"/>
    <property type="match status" value="1"/>
</dbReference>
<feature type="compositionally biased region" description="Polar residues" evidence="3">
    <location>
        <begin position="510"/>
        <end position="520"/>
    </location>
</feature>
<dbReference type="SMART" id="SM00338">
    <property type="entry name" value="BRLZ"/>
    <property type="match status" value="1"/>
</dbReference>
<reference evidence="5 6" key="1">
    <citation type="journal article" date="2015" name="Fungal Genet. Biol.">
        <title>Evolution of novel wood decay mechanisms in Agaricales revealed by the genome sequences of Fistulina hepatica and Cylindrobasidium torrendii.</title>
        <authorList>
            <person name="Floudas D."/>
            <person name="Held B.W."/>
            <person name="Riley R."/>
            <person name="Nagy L.G."/>
            <person name="Koehler G."/>
            <person name="Ransdell A.S."/>
            <person name="Younus H."/>
            <person name="Chow J."/>
            <person name="Chiniquy J."/>
            <person name="Lipzen A."/>
            <person name="Tritt A."/>
            <person name="Sun H."/>
            <person name="Haridas S."/>
            <person name="LaButti K."/>
            <person name="Ohm R.A."/>
            <person name="Kues U."/>
            <person name="Blanchette R.A."/>
            <person name="Grigoriev I.V."/>
            <person name="Minto R.E."/>
            <person name="Hibbett D.S."/>
        </authorList>
    </citation>
    <scope>NUCLEOTIDE SEQUENCE [LARGE SCALE GENOMIC DNA]</scope>
    <source>
        <strain evidence="5 6">ATCC 64428</strain>
    </source>
</reference>
<evidence type="ECO:0000256" key="2">
    <source>
        <dbReference type="ARBA" id="ARBA00023242"/>
    </source>
</evidence>
<keyword evidence="6" id="KW-1185">Reference proteome</keyword>
<dbReference type="Proteomes" id="UP000054144">
    <property type="component" value="Unassembled WGS sequence"/>
</dbReference>
<evidence type="ECO:0000256" key="3">
    <source>
        <dbReference type="SAM" id="MobiDB-lite"/>
    </source>
</evidence>
<feature type="region of interest" description="Disordered" evidence="3">
    <location>
        <begin position="562"/>
        <end position="623"/>
    </location>
</feature>
<feature type="compositionally biased region" description="Low complexity" evidence="3">
    <location>
        <begin position="173"/>
        <end position="189"/>
    </location>
</feature>
<dbReference type="AlphaFoldDB" id="A0A0D7A533"/>
<proteinExistence type="predicted"/>
<dbReference type="InterPro" id="IPR050936">
    <property type="entry name" value="AP-1-like"/>
</dbReference>
<feature type="compositionally biased region" description="Low complexity" evidence="3">
    <location>
        <begin position="1"/>
        <end position="26"/>
    </location>
</feature>
<dbReference type="OrthoDB" id="5374328at2759"/>
<feature type="compositionally biased region" description="Low complexity" evidence="3">
    <location>
        <begin position="493"/>
        <end position="509"/>
    </location>
</feature>
<dbReference type="CDD" id="cd14688">
    <property type="entry name" value="bZIP_YAP"/>
    <property type="match status" value="1"/>
</dbReference>
<feature type="region of interest" description="Disordered" evidence="3">
    <location>
        <begin position="1"/>
        <end position="79"/>
    </location>
</feature>
<protein>
    <recommendedName>
        <fullName evidence="4">BZIP domain-containing protein</fullName>
    </recommendedName>
</protein>
<dbReference type="InterPro" id="IPR046347">
    <property type="entry name" value="bZIP_sf"/>
</dbReference>
<dbReference type="PROSITE" id="PS00036">
    <property type="entry name" value="BZIP_BASIC"/>
    <property type="match status" value="1"/>
</dbReference>
<evidence type="ECO:0000256" key="1">
    <source>
        <dbReference type="ARBA" id="ARBA00004123"/>
    </source>
</evidence>
<name>A0A0D7A533_9AGAR</name>
<dbReference type="GO" id="GO:0000976">
    <property type="term" value="F:transcription cis-regulatory region binding"/>
    <property type="evidence" value="ECO:0007669"/>
    <property type="project" value="InterPro"/>
</dbReference>
<evidence type="ECO:0000313" key="5">
    <source>
        <dbReference type="EMBL" id="KIY45494.1"/>
    </source>
</evidence>
<accession>A0A0D7A533</accession>
<feature type="region of interest" description="Disordered" evidence="3">
    <location>
        <begin position="137"/>
        <end position="189"/>
    </location>
</feature>
<organism evidence="5 6">
    <name type="scientific">Fistulina hepatica ATCC 64428</name>
    <dbReference type="NCBI Taxonomy" id="1128425"/>
    <lineage>
        <taxon>Eukaryota</taxon>
        <taxon>Fungi</taxon>
        <taxon>Dikarya</taxon>
        <taxon>Basidiomycota</taxon>
        <taxon>Agaricomycotina</taxon>
        <taxon>Agaricomycetes</taxon>
        <taxon>Agaricomycetidae</taxon>
        <taxon>Agaricales</taxon>
        <taxon>Fistulinaceae</taxon>
        <taxon>Fistulina</taxon>
    </lineage>
</organism>
<dbReference type="GO" id="GO:0090575">
    <property type="term" value="C:RNA polymerase II transcription regulator complex"/>
    <property type="evidence" value="ECO:0007669"/>
    <property type="project" value="TreeGrafter"/>
</dbReference>
<dbReference type="PANTHER" id="PTHR40621:SF7">
    <property type="entry name" value="BZIP DOMAIN-CONTAINING PROTEIN"/>
    <property type="match status" value="1"/>
</dbReference>